<dbReference type="InterPro" id="IPR029278">
    <property type="entry name" value="Imm26"/>
</dbReference>
<proteinExistence type="predicted"/>
<gene>
    <name evidence="1" type="ORF">ABE28_012370</name>
</gene>
<keyword evidence="2" id="KW-1185">Reference proteome</keyword>
<reference evidence="1 2" key="1">
    <citation type="submission" date="2016-08" db="EMBL/GenBank/DDBJ databases">
        <title>Complete genome sequence of Bacillus muralis G25-68, a strain with toxicity to nematodes.</title>
        <authorList>
            <person name="Zheng Z."/>
        </authorList>
    </citation>
    <scope>NUCLEOTIDE SEQUENCE [LARGE SCALE GENOMIC DNA]</scope>
    <source>
        <strain evidence="1 2">G25-68</strain>
    </source>
</reference>
<accession>A0A1B3XPI7</accession>
<dbReference type="Pfam" id="PF15428">
    <property type="entry name" value="Imm26"/>
    <property type="match status" value="1"/>
</dbReference>
<name>A0A1B3XPI7_9BACI</name>
<organism evidence="1 2">
    <name type="scientific">Peribacillus muralis</name>
    <dbReference type="NCBI Taxonomy" id="264697"/>
    <lineage>
        <taxon>Bacteria</taxon>
        <taxon>Bacillati</taxon>
        <taxon>Bacillota</taxon>
        <taxon>Bacilli</taxon>
        <taxon>Bacillales</taxon>
        <taxon>Bacillaceae</taxon>
        <taxon>Peribacillus</taxon>
    </lineage>
</organism>
<dbReference type="AlphaFoldDB" id="A0A1B3XPI7"/>
<sequence>MKVKKKRVKIGNVYAIPLPDKKYAFGKVYKDACIGIYKEIGNTMEELPKKEEFDFIVGVYQDILKSGKWALVDYREFPSEEEAWPPEMSVYDIIAGTYSIYYKGEISPSTEEKCRDLEQAAVWEEEHIIDRIMGDDKWNWD</sequence>
<dbReference type="Proteomes" id="UP000077926">
    <property type="component" value="Chromosome"/>
</dbReference>
<dbReference type="STRING" id="264697.ABE28_012370"/>
<evidence type="ECO:0000313" key="1">
    <source>
        <dbReference type="EMBL" id="AOH55145.1"/>
    </source>
</evidence>
<protein>
    <submittedName>
        <fullName evidence="1">Uncharacterized protein</fullName>
    </submittedName>
</protein>
<evidence type="ECO:0000313" key="2">
    <source>
        <dbReference type="Proteomes" id="UP000077926"/>
    </source>
</evidence>
<dbReference type="EMBL" id="CP017080">
    <property type="protein sequence ID" value="AOH55145.1"/>
    <property type="molecule type" value="Genomic_DNA"/>
</dbReference>
<dbReference type="KEGG" id="bmur:ABE28_012370"/>